<dbReference type="AlphaFoldDB" id="A0A8J4YUQ7"/>
<keyword evidence="3" id="KW-1185">Reference proteome</keyword>
<protein>
    <submittedName>
        <fullName evidence="2">Uncharacterized protein</fullName>
    </submittedName>
</protein>
<sequence>MFDGEGQVGVEEHRLLQSSMPTDVPDTLVNLPRDPSSDARPPRHSTHMTPGSQLLEDMEVAAAAEQASTRRKRKTPSTERQEEEWMVDLRSTMKANQALLERLLEERSQPQSRREAL</sequence>
<dbReference type="OrthoDB" id="6162629at2759"/>
<proteinExistence type="predicted"/>
<reference evidence="2" key="1">
    <citation type="submission" date="2020-07" db="EMBL/GenBank/DDBJ databases">
        <title>The High-quality genome of the commercially important snow crab, Chionoecetes opilio.</title>
        <authorList>
            <person name="Jeong J.-H."/>
            <person name="Ryu S."/>
        </authorList>
    </citation>
    <scope>NUCLEOTIDE SEQUENCE</scope>
    <source>
        <strain evidence="2">MADBK_172401_WGS</strain>
        <tissue evidence="2">Digestive gland</tissue>
    </source>
</reference>
<evidence type="ECO:0000256" key="1">
    <source>
        <dbReference type="SAM" id="MobiDB-lite"/>
    </source>
</evidence>
<evidence type="ECO:0000313" key="3">
    <source>
        <dbReference type="Proteomes" id="UP000770661"/>
    </source>
</evidence>
<dbReference type="Proteomes" id="UP000770661">
    <property type="component" value="Unassembled WGS sequence"/>
</dbReference>
<name>A0A8J4YUQ7_CHIOP</name>
<gene>
    <name evidence="2" type="ORF">GWK47_034587</name>
</gene>
<feature type="region of interest" description="Disordered" evidence="1">
    <location>
        <begin position="1"/>
        <end position="83"/>
    </location>
</feature>
<accession>A0A8J4YUQ7</accession>
<evidence type="ECO:0000313" key="2">
    <source>
        <dbReference type="EMBL" id="KAG0727475.1"/>
    </source>
</evidence>
<dbReference type="EMBL" id="JACEEZ010003330">
    <property type="protein sequence ID" value="KAG0727475.1"/>
    <property type="molecule type" value="Genomic_DNA"/>
</dbReference>
<organism evidence="2 3">
    <name type="scientific">Chionoecetes opilio</name>
    <name type="common">Atlantic snow crab</name>
    <name type="synonym">Cancer opilio</name>
    <dbReference type="NCBI Taxonomy" id="41210"/>
    <lineage>
        <taxon>Eukaryota</taxon>
        <taxon>Metazoa</taxon>
        <taxon>Ecdysozoa</taxon>
        <taxon>Arthropoda</taxon>
        <taxon>Crustacea</taxon>
        <taxon>Multicrustacea</taxon>
        <taxon>Malacostraca</taxon>
        <taxon>Eumalacostraca</taxon>
        <taxon>Eucarida</taxon>
        <taxon>Decapoda</taxon>
        <taxon>Pleocyemata</taxon>
        <taxon>Brachyura</taxon>
        <taxon>Eubrachyura</taxon>
        <taxon>Majoidea</taxon>
        <taxon>Majidae</taxon>
        <taxon>Chionoecetes</taxon>
    </lineage>
</organism>
<comment type="caution">
    <text evidence="2">The sequence shown here is derived from an EMBL/GenBank/DDBJ whole genome shotgun (WGS) entry which is preliminary data.</text>
</comment>